<dbReference type="OrthoDB" id="6771932at2759"/>
<dbReference type="Proteomes" id="UP000324800">
    <property type="component" value="Unassembled WGS sequence"/>
</dbReference>
<protein>
    <recommendedName>
        <fullName evidence="3">RNase H type-1 domain-containing protein</fullName>
    </recommendedName>
</protein>
<evidence type="ECO:0000313" key="2">
    <source>
        <dbReference type="Proteomes" id="UP000324800"/>
    </source>
</evidence>
<gene>
    <name evidence="1" type="ORF">EZS28_007018</name>
</gene>
<accession>A0A5J4WQT7</accession>
<evidence type="ECO:0008006" key="3">
    <source>
        <dbReference type="Google" id="ProtNLM"/>
    </source>
</evidence>
<name>A0A5J4WQT7_9EUKA</name>
<dbReference type="EMBL" id="SNRW01001176">
    <property type="protein sequence ID" value="KAA6397454.1"/>
    <property type="molecule type" value="Genomic_DNA"/>
</dbReference>
<comment type="caution">
    <text evidence="1">The sequence shown here is derived from an EMBL/GenBank/DDBJ whole genome shotgun (WGS) entry which is preliminary data.</text>
</comment>
<sequence>MDNKREEIRDATKRLKVDQLTIQTDNQVAVMNLKRKASAAPLATTMKKICLNAMQLDLIIIPVHIRGLDNKKADTLSRLEIA</sequence>
<proteinExistence type="predicted"/>
<evidence type="ECO:0000313" key="1">
    <source>
        <dbReference type="EMBL" id="KAA6397454.1"/>
    </source>
</evidence>
<reference evidence="1 2" key="1">
    <citation type="submission" date="2019-03" db="EMBL/GenBank/DDBJ databases">
        <title>Single cell metagenomics reveals metabolic interactions within the superorganism composed of flagellate Streblomastix strix and complex community of Bacteroidetes bacteria on its surface.</title>
        <authorList>
            <person name="Treitli S.C."/>
            <person name="Kolisko M."/>
            <person name="Husnik F."/>
            <person name="Keeling P."/>
            <person name="Hampl V."/>
        </authorList>
    </citation>
    <scope>NUCLEOTIDE SEQUENCE [LARGE SCALE GENOMIC DNA]</scope>
    <source>
        <strain evidence="1">ST1C</strain>
    </source>
</reference>
<organism evidence="1 2">
    <name type="scientific">Streblomastix strix</name>
    <dbReference type="NCBI Taxonomy" id="222440"/>
    <lineage>
        <taxon>Eukaryota</taxon>
        <taxon>Metamonada</taxon>
        <taxon>Preaxostyla</taxon>
        <taxon>Oxymonadida</taxon>
        <taxon>Streblomastigidae</taxon>
        <taxon>Streblomastix</taxon>
    </lineage>
</organism>
<dbReference type="AlphaFoldDB" id="A0A5J4WQT7"/>